<dbReference type="SUPFAM" id="SSF53474">
    <property type="entry name" value="alpha/beta-Hydrolases"/>
    <property type="match status" value="1"/>
</dbReference>
<dbReference type="Pfam" id="PF12697">
    <property type="entry name" value="Abhydrolase_6"/>
    <property type="match status" value="1"/>
</dbReference>
<keyword evidence="1 3" id="KW-0378">Hydrolase</keyword>
<protein>
    <submittedName>
        <fullName evidence="3">Alpha/beta fold hydrolase</fullName>
    </submittedName>
</protein>
<evidence type="ECO:0000313" key="4">
    <source>
        <dbReference type="Proteomes" id="UP001596074"/>
    </source>
</evidence>
<organism evidence="3 4">
    <name type="scientific">Actinomadura rugatobispora</name>
    <dbReference type="NCBI Taxonomy" id="1994"/>
    <lineage>
        <taxon>Bacteria</taxon>
        <taxon>Bacillati</taxon>
        <taxon>Actinomycetota</taxon>
        <taxon>Actinomycetes</taxon>
        <taxon>Streptosporangiales</taxon>
        <taxon>Thermomonosporaceae</taxon>
        <taxon>Actinomadura</taxon>
    </lineage>
</organism>
<dbReference type="PANTHER" id="PTHR43798:SF31">
    <property type="entry name" value="AB HYDROLASE SUPERFAMILY PROTEIN YCLE"/>
    <property type="match status" value="1"/>
</dbReference>
<evidence type="ECO:0000256" key="1">
    <source>
        <dbReference type="ARBA" id="ARBA00022801"/>
    </source>
</evidence>
<dbReference type="Proteomes" id="UP001596074">
    <property type="component" value="Unassembled WGS sequence"/>
</dbReference>
<dbReference type="PRINTS" id="PR00111">
    <property type="entry name" value="ABHYDROLASE"/>
</dbReference>
<sequence length="267" mass="28160">MVHRDVEPIAVDAVHGEVAGAGAPVVLTHDGLLHSESWDAQFGVFAAGHRVARWDRRGYGRSPRPTEPFSSVDDLAAVVRAVSDAPAVLVGSSIGGLFTVRCALDHPGTVAALVLVGPTVTGLPLSEHFLTRGGREVPTPDTSDAEQIAYWSGKDPWFTAPGSTAARERLRALLAANPQNLRPPMDLERDLARPVLPRLGEIAVPTLIVVGELDVPDVHAHSGAVEAAIPGAERVVLPGSGHAPYLEVPEAFNRVVLGFLAEVKRPG</sequence>
<dbReference type="GO" id="GO:0016787">
    <property type="term" value="F:hydrolase activity"/>
    <property type="evidence" value="ECO:0007669"/>
    <property type="project" value="UniProtKB-KW"/>
</dbReference>
<feature type="domain" description="AB hydrolase-1" evidence="2">
    <location>
        <begin position="25"/>
        <end position="254"/>
    </location>
</feature>
<gene>
    <name evidence="3" type="ORF">ACFPZN_45430</name>
</gene>
<dbReference type="Gene3D" id="3.40.50.1820">
    <property type="entry name" value="alpha/beta hydrolase"/>
    <property type="match status" value="1"/>
</dbReference>
<dbReference type="InterPro" id="IPR050266">
    <property type="entry name" value="AB_hydrolase_sf"/>
</dbReference>
<evidence type="ECO:0000259" key="2">
    <source>
        <dbReference type="Pfam" id="PF12697"/>
    </source>
</evidence>
<dbReference type="InterPro" id="IPR029058">
    <property type="entry name" value="AB_hydrolase_fold"/>
</dbReference>
<dbReference type="EMBL" id="JBHSON010000099">
    <property type="protein sequence ID" value="MFC5752902.1"/>
    <property type="molecule type" value="Genomic_DNA"/>
</dbReference>
<dbReference type="InterPro" id="IPR000073">
    <property type="entry name" value="AB_hydrolase_1"/>
</dbReference>
<name>A0ABW1AEE3_9ACTN</name>
<dbReference type="PANTHER" id="PTHR43798">
    <property type="entry name" value="MONOACYLGLYCEROL LIPASE"/>
    <property type="match status" value="1"/>
</dbReference>
<reference evidence="4" key="1">
    <citation type="journal article" date="2019" name="Int. J. Syst. Evol. Microbiol.">
        <title>The Global Catalogue of Microorganisms (GCM) 10K type strain sequencing project: providing services to taxonomists for standard genome sequencing and annotation.</title>
        <authorList>
            <consortium name="The Broad Institute Genomics Platform"/>
            <consortium name="The Broad Institute Genome Sequencing Center for Infectious Disease"/>
            <person name="Wu L."/>
            <person name="Ma J."/>
        </authorList>
    </citation>
    <scope>NUCLEOTIDE SEQUENCE [LARGE SCALE GENOMIC DNA]</scope>
    <source>
        <strain evidence="4">KCTC 42087</strain>
    </source>
</reference>
<dbReference type="RefSeq" id="WP_378289368.1">
    <property type="nucleotide sequence ID" value="NZ_JBHSON010000099.1"/>
</dbReference>
<proteinExistence type="predicted"/>
<evidence type="ECO:0000313" key="3">
    <source>
        <dbReference type="EMBL" id="MFC5752902.1"/>
    </source>
</evidence>
<comment type="caution">
    <text evidence="3">The sequence shown here is derived from an EMBL/GenBank/DDBJ whole genome shotgun (WGS) entry which is preliminary data.</text>
</comment>
<keyword evidence="4" id="KW-1185">Reference proteome</keyword>
<accession>A0ABW1AEE3</accession>